<comment type="subcellular location">
    <subcellularLocation>
        <location evidence="1">Cell membrane</location>
        <topology evidence="1">Multi-pass membrane protein</topology>
    </subcellularLocation>
</comment>
<dbReference type="GO" id="GO:0005524">
    <property type="term" value="F:ATP binding"/>
    <property type="evidence" value="ECO:0007669"/>
    <property type="project" value="InterPro"/>
</dbReference>
<organism evidence="7 8">
    <name type="scientific">Devosia ginsengisoli</name>
    <dbReference type="NCBI Taxonomy" id="400770"/>
    <lineage>
        <taxon>Bacteria</taxon>
        <taxon>Pseudomonadati</taxon>
        <taxon>Pseudomonadota</taxon>
        <taxon>Alphaproteobacteria</taxon>
        <taxon>Hyphomicrobiales</taxon>
        <taxon>Devosiaceae</taxon>
        <taxon>Devosia</taxon>
    </lineage>
</organism>
<feature type="transmembrane region" description="Helical" evidence="6">
    <location>
        <begin position="83"/>
        <end position="102"/>
    </location>
</feature>
<evidence type="ECO:0000256" key="3">
    <source>
        <dbReference type="ARBA" id="ARBA00022692"/>
    </source>
</evidence>
<dbReference type="GO" id="GO:0015833">
    <property type="term" value="P:peptide transport"/>
    <property type="evidence" value="ECO:0007669"/>
    <property type="project" value="InterPro"/>
</dbReference>
<evidence type="ECO:0000256" key="2">
    <source>
        <dbReference type="ARBA" id="ARBA00022448"/>
    </source>
</evidence>
<evidence type="ECO:0000256" key="1">
    <source>
        <dbReference type="ARBA" id="ARBA00004651"/>
    </source>
</evidence>
<reference evidence="7 8" key="1">
    <citation type="submission" date="2019-07" db="EMBL/GenBank/DDBJ databases">
        <title>Full genome sequence of Devosia sp. Gsoil 520.</title>
        <authorList>
            <person name="Im W.-T."/>
        </authorList>
    </citation>
    <scope>NUCLEOTIDE SEQUENCE [LARGE SCALE GENOMIC DNA]</scope>
    <source>
        <strain evidence="7 8">Gsoil 520</strain>
    </source>
</reference>
<feature type="transmembrane region" description="Helical" evidence="6">
    <location>
        <begin position="12"/>
        <end position="30"/>
    </location>
</feature>
<feature type="transmembrane region" description="Helical" evidence="6">
    <location>
        <begin position="154"/>
        <end position="174"/>
    </location>
</feature>
<evidence type="ECO:0000256" key="4">
    <source>
        <dbReference type="ARBA" id="ARBA00022989"/>
    </source>
</evidence>
<keyword evidence="8" id="KW-1185">Reference proteome</keyword>
<dbReference type="SUPFAM" id="SSF90123">
    <property type="entry name" value="ABC transporter transmembrane region"/>
    <property type="match status" value="1"/>
</dbReference>
<dbReference type="PANTHER" id="PTHR11384">
    <property type="entry name" value="ATP-BINDING CASSETTE, SUB-FAMILY D MEMBER"/>
    <property type="match status" value="1"/>
</dbReference>
<keyword evidence="4 6" id="KW-1133">Transmembrane helix</keyword>
<dbReference type="InterPro" id="IPR036640">
    <property type="entry name" value="ABC1_TM_sf"/>
</dbReference>
<dbReference type="Proteomes" id="UP000315364">
    <property type="component" value="Chromosome"/>
</dbReference>
<evidence type="ECO:0000256" key="6">
    <source>
        <dbReference type="SAM" id="Phobius"/>
    </source>
</evidence>
<dbReference type="InterPro" id="IPR009248">
    <property type="entry name" value="SbmA_BacA"/>
</dbReference>
<dbReference type="AlphaFoldDB" id="A0A5B8LRR4"/>
<feature type="transmembrane region" description="Helical" evidence="6">
    <location>
        <begin position="186"/>
        <end position="208"/>
    </location>
</feature>
<keyword evidence="3 6" id="KW-0812">Transmembrane</keyword>
<dbReference type="NCBIfam" id="NF009036">
    <property type="entry name" value="PRK12369.1"/>
    <property type="match status" value="1"/>
</dbReference>
<dbReference type="RefSeq" id="WP_146289532.1">
    <property type="nucleotide sequence ID" value="NZ_CP042304.1"/>
</dbReference>
<proteinExistence type="predicted"/>
<evidence type="ECO:0000256" key="5">
    <source>
        <dbReference type="ARBA" id="ARBA00023136"/>
    </source>
</evidence>
<gene>
    <name evidence="7" type="ORF">FPZ08_08260</name>
</gene>
<dbReference type="GO" id="GO:1904680">
    <property type="term" value="F:peptide transmembrane transporter activity"/>
    <property type="evidence" value="ECO:0007669"/>
    <property type="project" value="InterPro"/>
</dbReference>
<keyword evidence="5 6" id="KW-0472">Membrane</keyword>
<name>A0A5B8LRR4_9HYPH</name>
<evidence type="ECO:0000313" key="8">
    <source>
        <dbReference type="Proteomes" id="UP000315364"/>
    </source>
</evidence>
<dbReference type="PANTHER" id="PTHR11384:SF59">
    <property type="entry name" value="LYSOSOMAL COBALAMIN TRANSPORTER ABCD4"/>
    <property type="match status" value="1"/>
</dbReference>
<accession>A0A5B8LRR4</accession>
<sequence>MIHAFFKSRRWASWAYGMGLFIVLIIWLQVDLSVQANAWYRTFYDMLQTAQEHDVSEFWHSLFGWEWAWEKIFFVIPMVVPKTFIWIAIPIVLTGTLGNFLISHYGFRWRQAITENYIPRWRNVEHEIEGASQRIQEDANRFARIVESLGLQMLRAILTLIAFLPILWTLSGQVDLPIIRDVPGSLVWAALLVSVGGMAISWFVGWFLPGLEYNNQKVEAAFRKELVLGEDDKIHHAQPETLFSLFTGLRFNYFRLYLHYGYFNLWSNAYGQITSLTPLLMIGPAMFTGAVSVGLLFQVNNAYGQVDGAFSVVLNNWTTLTELRSIWKRLHEFEGNLDKYDTGHDVAAGAQEASPLPI</sequence>
<dbReference type="EMBL" id="CP042304">
    <property type="protein sequence ID" value="QDZ10746.1"/>
    <property type="molecule type" value="Genomic_DNA"/>
</dbReference>
<protein>
    <submittedName>
        <fullName evidence="7">Putative transporter</fullName>
    </submittedName>
</protein>
<keyword evidence="2" id="KW-0813">Transport</keyword>
<dbReference type="GO" id="GO:0005886">
    <property type="term" value="C:plasma membrane"/>
    <property type="evidence" value="ECO:0007669"/>
    <property type="project" value="UniProtKB-SubCell"/>
</dbReference>
<dbReference type="Pfam" id="PF05992">
    <property type="entry name" value="SbmA_BacA"/>
    <property type="match status" value="1"/>
</dbReference>
<dbReference type="OrthoDB" id="8233587at2"/>
<evidence type="ECO:0000313" key="7">
    <source>
        <dbReference type="EMBL" id="QDZ10746.1"/>
    </source>
</evidence>
<dbReference type="KEGG" id="dea:FPZ08_08260"/>
<dbReference type="InterPro" id="IPR050835">
    <property type="entry name" value="ABC_transporter_sub-D"/>
</dbReference>